<gene>
    <name evidence="2" type="primary">78</name>
    <name evidence="2" type="ORF">SEA_FORZA_78</name>
</gene>
<proteinExistence type="predicted"/>
<evidence type="ECO:0000313" key="2">
    <source>
        <dbReference type="EMBL" id="QGT55071.1"/>
    </source>
</evidence>
<keyword evidence="3" id="KW-1185">Reference proteome</keyword>
<feature type="region of interest" description="Disordered" evidence="1">
    <location>
        <begin position="495"/>
        <end position="527"/>
    </location>
</feature>
<feature type="compositionally biased region" description="Acidic residues" evidence="1">
    <location>
        <begin position="500"/>
        <end position="510"/>
    </location>
</feature>
<organism evidence="2 3">
    <name type="scientific">Gordonia phage Forza</name>
    <dbReference type="NCBI Taxonomy" id="2571247"/>
    <lineage>
        <taxon>Viruses</taxon>
        <taxon>Duplodnaviria</taxon>
        <taxon>Heunggongvirae</taxon>
        <taxon>Uroviricota</taxon>
        <taxon>Caudoviricetes</taxon>
        <taxon>Forzavirus</taxon>
        <taxon>Forzavirus forza</taxon>
    </lineage>
</organism>
<dbReference type="EMBL" id="MK814760">
    <property type="protein sequence ID" value="QGT55071.1"/>
    <property type="molecule type" value="Genomic_DNA"/>
</dbReference>
<feature type="compositionally biased region" description="Basic residues" evidence="1">
    <location>
        <begin position="515"/>
        <end position="526"/>
    </location>
</feature>
<dbReference type="SUPFAM" id="SSF110849">
    <property type="entry name" value="ParB/Sulfiredoxin"/>
    <property type="match status" value="1"/>
</dbReference>
<feature type="compositionally biased region" description="Polar residues" evidence="1">
    <location>
        <begin position="668"/>
        <end position="681"/>
    </location>
</feature>
<dbReference type="InterPro" id="IPR036086">
    <property type="entry name" value="ParB/Sulfiredoxin_sf"/>
</dbReference>
<protein>
    <submittedName>
        <fullName evidence="2">Uncharacterized protein</fullName>
    </submittedName>
</protein>
<dbReference type="KEGG" id="vg:77924446"/>
<sequence>METIAEGWKIALSDAHALTAAFKMNSGKFDEAKHPRGADGRFIHKGGWIKWIDPTTGLWNRGEIDSWTTGANKKTILKVKRPNGQFTSVSNDRAYGARSPVATIDNGWIDSNLKKIGGATGSNPGGLYEGLEDDTKYYIKETKSEKHAINELLGHKLYAAVGVATPDVGLTQDKKKFTSKIEDSVAWSDVPSEHKSDVLDEIRKNFVIDAWLANWDAPVTDNIRVNKDGVPLRVDTGGALDYRAQGASKISNLTPEVQELKTLRDPSINSSGHQLYGPTTKEQEEDGVKRILALSPDAIRELVKEEGGPNRLADDLIARRAWLATHYGFQLPEATNAGQKIIGDHELKTKGQDDIQPPSLAPAVKKLEPNEKPAIAVGSPVWLKNKKDYGKNIPDVWTVESIKPGGQYQLKGKGNAWANYVEPDDVEVLRSNHTLYGANYADGTVPSTGDSVELSTGEVGEVVEFYPKYAKIQLTGPDGSSGKTKTIAIKKLNPVKLPDYDPEPEPEPEPESPKKVAKKAAKKAMPKKPGGALYNYGYDPVNAEIQQKYRKAAFANIADGKSYEQAMSGHNLIPTQPLETSNGIGTGSGPKDMLPVVVKVGNKKYLVDGHHRYVKAGNKPLVAHVVDFDSPLGDVTQPEKEPVPSGLADWEKELLGQALETKDPVPTTPTNWGNHDWNETPNPTVILEDGTKATVDFYSPGMPFAVVKHVLPSGKFAADYIPIEKLIRMNGGMT</sequence>
<accession>A0A650F0J6</accession>
<dbReference type="RefSeq" id="YP_010648958.1">
    <property type="nucleotide sequence ID" value="NC_070763.1"/>
</dbReference>
<dbReference type="GeneID" id="77924446"/>
<name>A0A650F0J6_9CAUD</name>
<reference evidence="2 3" key="1">
    <citation type="submission" date="2019-04" db="EMBL/GenBank/DDBJ databases">
        <authorList>
            <person name="Pope W.H."/>
            <person name="Garlena R.A."/>
            <person name="Russell D.A."/>
            <person name="Jacobs-Sera D."/>
            <person name="Hatfull G.F."/>
        </authorList>
    </citation>
    <scope>NUCLEOTIDE SEQUENCE [LARGE SCALE GENOMIC DNA]</scope>
</reference>
<evidence type="ECO:0000313" key="3">
    <source>
        <dbReference type="Proteomes" id="UP000423482"/>
    </source>
</evidence>
<feature type="region of interest" description="Disordered" evidence="1">
    <location>
        <begin position="661"/>
        <end position="681"/>
    </location>
</feature>
<evidence type="ECO:0000256" key="1">
    <source>
        <dbReference type="SAM" id="MobiDB-lite"/>
    </source>
</evidence>
<dbReference type="Proteomes" id="UP000423482">
    <property type="component" value="Segment"/>
</dbReference>